<accession>A0A9E6TU56</accession>
<reference evidence="1 2" key="2">
    <citation type="journal article" date="2021" name="Microorganisms">
        <title>The Ever-Expanding Pseudomonas Genus: Description of 43 New Species and Partition of the Pseudomonas putida Group.</title>
        <authorList>
            <person name="Girard L."/>
            <person name="Lood C."/>
            <person name="Hofte M."/>
            <person name="Vandamme P."/>
            <person name="Rokni-Zadeh H."/>
            <person name="van Noort V."/>
            <person name="Lavigne R."/>
            <person name="De Mot R."/>
        </authorList>
    </citation>
    <scope>NUCLEOTIDE SEQUENCE [LARGE SCALE GENOMIC DNA]</scope>
    <source>
        <strain evidence="1 2">RW8P3</strain>
    </source>
</reference>
<reference evidence="1 2" key="1">
    <citation type="journal article" date="2020" name="Microorganisms">
        <title>Reliable Identification of Environmental Pseudomonas Isolates Using the rpoD Gene.</title>
        <authorList>
            <consortium name="The Broad Institute Genome Sequencing Platform"/>
            <person name="Girard L."/>
            <person name="Lood C."/>
            <person name="Rokni-Zadeh H."/>
            <person name="van Noort V."/>
            <person name="Lavigne R."/>
            <person name="De Mot R."/>
        </authorList>
    </citation>
    <scope>NUCLEOTIDE SEQUENCE [LARGE SCALE GENOMIC DNA]</scope>
    <source>
        <strain evidence="1 2">RW8P3</strain>
    </source>
</reference>
<sequence length="117" mass="13298">MKIDFFWGEYFGRMAPHCSSDVCNEAGIDLLACLLMDDGGIPYFETVPWLDHGLSLIQQIRNGGSKQGDWARDCWGAILSVERVRIYSLYDENYFVDMSLDDFEQALLGWKGFIVSG</sequence>
<name>A0A9E6TU56_9PSED</name>
<dbReference type="KEGG" id="pvw:HU752_008385"/>
<dbReference type="AlphaFoldDB" id="A0A9E6TU56"/>
<gene>
    <name evidence="1" type="ORF">HU752_008385</name>
</gene>
<evidence type="ECO:0000313" key="1">
    <source>
        <dbReference type="EMBL" id="QXI29955.1"/>
    </source>
</evidence>
<dbReference type="Proteomes" id="UP000634530">
    <property type="component" value="Chromosome"/>
</dbReference>
<dbReference type="RefSeq" id="WP_186678035.1">
    <property type="nucleotide sequence ID" value="NZ_CP077093.1"/>
</dbReference>
<dbReference type="EMBL" id="CP077093">
    <property type="protein sequence ID" value="QXI29955.1"/>
    <property type="molecule type" value="Genomic_DNA"/>
</dbReference>
<keyword evidence="2" id="KW-1185">Reference proteome</keyword>
<protein>
    <submittedName>
        <fullName evidence="1">Uncharacterized protein</fullName>
    </submittedName>
</protein>
<evidence type="ECO:0000313" key="2">
    <source>
        <dbReference type="Proteomes" id="UP000634530"/>
    </source>
</evidence>
<proteinExistence type="predicted"/>
<organism evidence="1 2">
    <name type="scientific">Pseudomonas vanderleydeniana</name>
    <dbReference type="NCBI Taxonomy" id="2745495"/>
    <lineage>
        <taxon>Bacteria</taxon>
        <taxon>Pseudomonadati</taxon>
        <taxon>Pseudomonadota</taxon>
        <taxon>Gammaproteobacteria</taxon>
        <taxon>Pseudomonadales</taxon>
        <taxon>Pseudomonadaceae</taxon>
        <taxon>Pseudomonas</taxon>
    </lineage>
</organism>